<evidence type="ECO:0000313" key="2">
    <source>
        <dbReference type="Proteomes" id="UP000245783"/>
    </source>
</evidence>
<dbReference type="Proteomes" id="UP000245783">
    <property type="component" value="Unassembled WGS sequence"/>
</dbReference>
<gene>
    <name evidence="1" type="ORF">IE81DRAFT_134148</name>
</gene>
<protein>
    <submittedName>
        <fullName evidence="1">Uncharacterized protein</fullName>
    </submittedName>
</protein>
<dbReference type="GeneID" id="37032161"/>
<dbReference type="RefSeq" id="XP_025369525.1">
    <property type="nucleotide sequence ID" value="XM_025510291.1"/>
</dbReference>
<keyword evidence="2" id="KW-1185">Reference proteome</keyword>
<dbReference type="InParanoid" id="A0A316W423"/>
<name>A0A316W423_9BASI</name>
<evidence type="ECO:0000313" key="1">
    <source>
        <dbReference type="EMBL" id="PWN42365.1"/>
    </source>
</evidence>
<dbReference type="EMBL" id="KZ819380">
    <property type="protein sequence ID" value="PWN42365.1"/>
    <property type="molecule type" value="Genomic_DNA"/>
</dbReference>
<accession>A0A316W423</accession>
<dbReference type="AlphaFoldDB" id="A0A316W423"/>
<sequence>MGLKHAGTRAPHALTPHAASTATVAAPGWVARVCCPPCFCGAQQEHNAFSKGARHANAKSHLYPRLIAFTPSHHRNSATSRKHIELLKRFLITELRFRRRVATLSSGRPYSASRPSISPHSSKRFGSSSSQALLCETFFAGASSGTATRSGLLRPRR</sequence>
<organism evidence="1 2">
    <name type="scientific">Ceraceosorus guamensis</name>
    <dbReference type="NCBI Taxonomy" id="1522189"/>
    <lineage>
        <taxon>Eukaryota</taxon>
        <taxon>Fungi</taxon>
        <taxon>Dikarya</taxon>
        <taxon>Basidiomycota</taxon>
        <taxon>Ustilaginomycotina</taxon>
        <taxon>Exobasidiomycetes</taxon>
        <taxon>Ceraceosorales</taxon>
        <taxon>Ceraceosoraceae</taxon>
        <taxon>Ceraceosorus</taxon>
    </lineage>
</organism>
<proteinExistence type="predicted"/>
<reference evidence="1 2" key="1">
    <citation type="journal article" date="2018" name="Mol. Biol. Evol.">
        <title>Broad Genomic Sampling Reveals a Smut Pathogenic Ancestry of the Fungal Clade Ustilaginomycotina.</title>
        <authorList>
            <person name="Kijpornyongpan T."/>
            <person name="Mondo S.J."/>
            <person name="Barry K."/>
            <person name="Sandor L."/>
            <person name="Lee J."/>
            <person name="Lipzen A."/>
            <person name="Pangilinan J."/>
            <person name="LaButti K."/>
            <person name="Hainaut M."/>
            <person name="Henrissat B."/>
            <person name="Grigoriev I.V."/>
            <person name="Spatafora J.W."/>
            <person name="Aime M.C."/>
        </authorList>
    </citation>
    <scope>NUCLEOTIDE SEQUENCE [LARGE SCALE GENOMIC DNA]</scope>
    <source>
        <strain evidence="1 2">MCA 4658</strain>
    </source>
</reference>